<dbReference type="PANTHER" id="PTHR10165:SF35">
    <property type="entry name" value="RE23632P"/>
    <property type="match status" value="1"/>
</dbReference>
<name>A0A1J9PBP9_9EURO</name>
<dbReference type="GO" id="GO:0016020">
    <property type="term" value="C:membrane"/>
    <property type="evidence" value="ECO:0007669"/>
    <property type="project" value="TreeGrafter"/>
</dbReference>
<dbReference type="OrthoDB" id="10030083at2759"/>
<dbReference type="SUPFAM" id="SSF48317">
    <property type="entry name" value="Acid phosphatase/Vanadium-dependent haloperoxidase"/>
    <property type="match status" value="1"/>
</dbReference>
<proteinExistence type="predicted"/>
<dbReference type="GO" id="GO:0008195">
    <property type="term" value="F:phosphatidate phosphatase activity"/>
    <property type="evidence" value="ECO:0007669"/>
    <property type="project" value="TreeGrafter"/>
</dbReference>
<evidence type="ECO:0008006" key="4">
    <source>
        <dbReference type="Google" id="ProtNLM"/>
    </source>
</evidence>
<dbReference type="GO" id="GO:0006644">
    <property type="term" value="P:phospholipid metabolic process"/>
    <property type="evidence" value="ECO:0007669"/>
    <property type="project" value="InterPro"/>
</dbReference>
<dbReference type="Proteomes" id="UP000182235">
    <property type="component" value="Unassembled WGS sequence"/>
</dbReference>
<dbReference type="AlphaFoldDB" id="A0A1J9PBP9"/>
<protein>
    <recommendedName>
        <fullName evidence="4">Phosphatidic acid phosphatase type 2/haloperoxidase domain-containing protein</fullName>
    </recommendedName>
</protein>
<dbReference type="PANTHER" id="PTHR10165">
    <property type="entry name" value="LIPID PHOSPHATE PHOSPHATASE"/>
    <property type="match status" value="1"/>
</dbReference>
<feature type="region of interest" description="Disordered" evidence="1">
    <location>
        <begin position="72"/>
        <end position="94"/>
    </location>
</feature>
<dbReference type="GO" id="GO:0046839">
    <property type="term" value="P:phospholipid dephosphorylation"/>
    <property type="evidence" value="ECO:0007669"/>
    <property type="project" value="TreeGrafter"/>
</dbReference>
<accession>A0A1J9PBP9</accession>
<dbReference type="InterPro" id="IPR043216">
    <property type="entry name" value="PAP-like"/>
</dbReference>
<evidence type="ECO:0000313" key="2">
    <source>
        <dbReference type="EMBL" id="OJD13462.1"/>
    </source>
</evidence>
<gene>
    <name evidence="2" type="ORF">AJ78_06073</name>
</gene>
<dbReference type="InterPro" id="IPR036938">
    <property type="entry name" value="PAP2/HPO_sf"/>
</dbReference>
<dbReference type="STRING" id="1447872.A0A1J9PBP9"/>
<evidence type="ECO:0000256" key="1">
    <source>
        <dbReference type="SAM" id="MobiDB-lite"/>
    </source>
</evidence>
<dbReference type="EMBL" id="LGRN01000297">
    <property type="protein sequence ID" value="OJD13462.1"/>
    <property type="molecule type" value="Genomic_DNA"/>
</dbReference>
<sequence length="94" mass="10767">MSRLADYRHDVYDVTVGSLLGLSVAYFTYRRYYPALRSPDCDTPYSRADMPPEGFHQVSRDEEERLFDGRVARGPIGTTYGDGYQMQEMQSGRA</sequence>
<keyword evidence="3" id="KW-1185">Reference proteome</keyword>
<dbReference type="VEuPathDB" id="FungiDB:AJ78_06073"/>
<organism evidence="2 3">
    <name type="scientific">Emergomyces pasteurianus Ep9510</name>
    <dbReference type="NCBI Taxonomy" id="1447872"/>
    <lineage>
        <taxon>Eukaryota</taxon>
        <taxon>Fungi</taxon>
        <taxon>Dikarya</taxon>
        <taxon>Ascomycota</taxon>
        <taxon>Pezizomycotina</taxon>
        <taxon>Eurotiomycetes</taxon>
        <taxon>Eurotiomycetidae</taxon>
        <taxon>Onygenales</taxon>
        <taxon>Ajellomycetaceae</taxon>
        <taxon>Emergomyces</taxon>
    </lineage>
</organism>
<evidence type="ECO:0000313" key="3">
    <source>
        <dbReference type="Proteomes" id="UP000182235"/>
    </source>
</evidence>
<dbReference type="Gene3D" id="1.20.144.10">
    <property type="entry name" value="Phosphatidic acid phosphatase type 2/haloperoxidase"/>
    <property type="match status" value="1"/>
</dbReference>
<reference evidence="2 3" key="1">
    <citation type="submission" date="2015-07" db="EMBL/GenBank/DDBJ databases">
        <title>Emmonsia species relationships and genome sequence.</title>
        <authorList>
            <consortium name="The Broad Institute Genomics Platform"/>
            <person name="Cuomo C.A."/>
            <person name="Munoz J.F."/>
            <person name="Imamovic A."/>
            <person name="Priest M.E."/>
            <person name="Young S."/>
            <person name="Clay O.K."/>
            <person name="McEwen J.G."/>
        </authorList>
    </citation>
    <scope>NUCLEOTIDE SEQUENCE [LARGE SCALE GENOMIC DNA]</scope>
    <source>
        <strain evidence="2 3">UAMH 9510</strain>
    </source>
</reference>
<comment type="caution">
    <text evidence="2">The sequence shown here is derived from an EMBL/GenBank/DDBJ whole genome shotgun (WGS) entry which is preliminary data.</text>
</comment>